<gene>
    <name evidence="3" type="ORF">BV133_1515</name>
</gene>
<feature type="domain" description="AsmA" evidence="2">
    <location>
        <begin position="324"/>
        <end position="508"/>
    </location>
</feature>
<dbReference type="GO" id="GO:0005886">
    <property type="term" value="C:plasma membrane"/>
    <property type="evidence" value="ECO:0007669"/>
    <property type="project" value="TreeGrafter"/>
</dbReference>
<dbReference type="PANTHER" id="PTHR30441">
    <property type="entry name" value="DUF748 DOMAIN-CONTAINING PROTEIN"/>
    <property type="match status" value="1"/>
</dbReference>
<evidence type="ECO:0000313" key="3">
    <source>
        <dbReference type="EMBL" id="BAR99108.1"/>
    </source>
</evidence>
<dbReference type="InterPro" id="IPR052894">
    <property type="entry name" value="AsmA-related"/>
</dbReference>
<evidence type="ECO:0000259" key="2">
    <source>
        <dbReference type="Pfam" id="PF05170"/>
    </source>
</evidence>
<dbReference type="PANTHER" id="PTHR30441:SF4">
    <property type="entry name" value="PROTEIN ASMA"/>
    <property type="match status" value="1"/>
</dbReference>
<feature type="region of interest" description="Disordered" evidence="1">
    <location>
        <begin position="598"/>
        <end position="617"/>
    </location>
</feature>
<dbReference type="OrthoDB" id="5439561at2"/>
<dbReference type="AlphaFoldDB" id="A0A182D173"/>
<dbReference type="InterPro" id="IPR007844">
    <property type="entry name" value="AsmA"/>
</dbReference>
<sequence>MSARSFTKRLGFALVGFAGVLLAGAIGLRMVVSNQDVHDAVLAALSKDGTNSFTVGNLKILAWPRPVAVLEDVAFGDTGPARVMAPTVTATLNVLPLLFGKVEIGDLKLERAQVVLTVTDGMAVSAGRDDDTPDIRLVDGRVSIVGPHGPIEQLDEVTADVVQDSSTLKLSGTFRLRGEAVEAVLSLGDTVALARGARAPLRLRLTTAAAELAFNGHALAGRNLQLDGALAVDGTSLRNALTWYDFEPAVRGGLGRFSLAGHVTVSGGQFALRRASLELDGNRAEGGLTVRVENGRPTVQGTLAAPVLNLDPYVVQLPVLQAGRWASERFDISALTALDADLRLSAGSIAIGSVTFGRTAGAVVVRGGRLSLTLGEAEAFAGVLRGTLALTQAADGAELRVDAVAHDVDLDRFGQDVFGTRRFEGRGVMVMGLEGHGASAAAVARSLTGEVKVNATAGALTGVNVEQILRRIEKRPLVGTGDLRGGRTAFDRLAVQLQVIDGRATCEDVVMEGPLVRISVVGAASIGERMLDLKGVAALVKTTGNGFELPFVIRGPWDSPSVVPDAESLIRRSGAAAPLLERAVQQVEPVAAPTATAATAAGAAGAAAGTPAGTDTP</sequence>
<accession>A0A182D173</accession>
<protein>
    <submittedName>
        <fullName evidence="3">AsmA family protein</fullName>
    </submittedName>
</protein>
<dbReference type="KEGG" id="bvr:BVIR_3155"/>
<name>A0A182D173_BLAVI</name>
<dbReference type="RefSeq" id="WP_055038420.1">
    <property type="nucleotide sequence ID" value="NZ_AP014854.2"/>
</dbReference>
<proteinExistence type="predicted"/>
<dbReference type="GO" id="GO:0090313">
    <property type="term" value="P:regulation of protein targeting to membrane"/>
    <property type="evidence" value="ECO:0007669"/>
    <property type="project" value="TreeGrafter"/>
</dbReference>
<dbReference type="EMBL" id="AP014854">
    <property type="protein sequence ID" value="BAR99108.1"/>
    <property type="molecule type" value="Genomic_DNA"/>
</dbReference>
<reference evidence="3" key="1">
    <citation type="journal article" date="2015" name="Genome Announc.">
        <title>Complete Genome Sequence of the Bacteriochlorophyll b-Producing Photosynthetic Bacterium Blastochloris viridis.</title>
        <authorList>
            <person name="Tsukatani Y."/>
            <person name="Hirose Y."/>
            <person name="Harada J."/>
            <person name="Misawa N."/>
            <person name="Mori K."/>
            <person name="Inoue K."/>
            <person name="Tamiaki H."/>
        </authorList>
    </citation>
    <scope>NUCLEOTIDE SEQUENCE [LARGE SCALE GENOMIC DNA]</scope>
    <source>
        <strain evidence="3">DSM 133</strain>
    </source>
</reference>
<dbReference type="Pfam" id="PF05170">
    <property type="entry name" value="AsmA"/>
    <property type="match status" value="1"/>
</dbReference>
<evidence type="ECO:0000256" key="1">
    <source>
        <dbReference type="SAM" id="MobiDB-lite"/>
    </source>
</evidence>
<organism evidence="3">
    <name type="scientific">Blastochloris viridis</name>
    <name type="common">Rhodopseudomonas viridis</name>
    <dbReference type="NCBI Taxonomy" id="1079"/>
    <lineage>
        <taxon>Bacteria</taxon>
        <taxon>Pseudomonadati</taxon>
        <taxon>Pseudomonadota</taxon>
        <taxon>Alphaproteobacteria</taxon>
        <taxon>Hyphomicrobiales</taxon>
        <taxon>Blastochloridaceae</taxon>
        <taxon>Blastochloris</taxon>
    </lineage>
</organism>